<protein>
    <submittedName>
        <fullName evidence="2">HNH endonuclease</fullName>
    </submittedName>
</protein>
<dbReference type="CDD" id="cd00085">
    <property type="entry name" value="HNHc"/>
    <property type="match status" value="1"/>
</dbReference>
<dbReference type="SMART" id="SM00507">
    <property type="entry name" value="HNHc"/>
    <property type="match status" value="1"/>
</dbReference>
<comment type="caution">
    <text evidence="2">The sequence shown here is derived from an EMBL/GenBank/DDBJ whole genome shotgun (WGS) entry which is preliminary data.</text>
</comment>
<sequence>MPFSEKTKTDVRKKSHFSCCLCQALGIEVHHIIPEQENGTNTFDNAAPLCPTCHETFGSNPRKRKMIREARDSWYEICEQRYISDQERFKADIADKIIKRLKSQGLLTQENNREGLPLSHVVEKILSFEKERVVPNKESIDVTYILLYQTKGDPKSADDKEYGKLREVFLRKFGTIVARNICIYLVNETEIDWFKGVADSTISGLLIQNQIIMAAIYVRGRCLAFWHFPLFLVAFCLRPYIQLSECGVLE</sequence>
<evidence type="ECO:0000259" key="1">
    <source>
        <dbReference type="SMART" id="SM00507"/>
    </source>
</evidence>
<dbReference type="Gene3D" id="1.10.30.50">
    <property type="match status" value="1"/>
</dbReference>
<feature type="domain" description="HNH nuclease" evidence="1">
    <location>
        <begin position="6"/>
        <end position="55"/>
    </location>
</feature>
<keyword evidence="2" id="KW-0255">Endonuclease</keyword>
<dbReference type="InterPro" id="IPR003615">
    <property type="entry name" value="HNH_nuc"/>
</dbReference>
<keyword evidence="2" id="KW-0540">Nuclease</keyword>
<dbReference type="GO" id="GO:0004519">
    <property type="term" value="F:endonuclease activity"/>
    <property type="evidence" value="ECO:0007669"/>
    <property type="project" value="UniProtKB-KW"/>
</dbReference>
<name>A0A523UVU7_UNCT6</name>
<reference evidence="2 3" key="1">
    <citation type="submission" date="2019-03" db="EMBL/GenBank/DDBJ databases">
        <title>Metabolic potential of uncultured bacteria and archaea associated with petroleum seepage in deep-sea sediments.</title>
        <authorList>
            <person name="Dong X."/>
            <person name="Hubert C."/>
        </authorList>
    </citation>
    <scope>NUCLEOTIDE SEQUENCE [LARGE SCALE GENOMIC DNA]</scope>
    <source>
        <strain evidence="2">E44_bin18</strain>
    </source>
</reference>
<dbReference type="Proteomes" id="UP000315525">
    <property type="component" value="Unassembled WGS sequence"/>
</dbReference>
<dbReference type="GO" id="GO:0003676">
    <property type="term" value="F:nucleic acid binding"/>
    <property type="evidence" value="ECO:0007669"/>
    <property type="project" value="InterPro"/>
</dbReference>
<dbReference type="Pfam" id="PF01844">
    <property type="entry name" value="HNH"/>
    <property type="match status" value="1"/>
</dbReference>
<evidence type="ECO:0000313" key="2">
    <source>
        <dbReference type="EMBL" id="TET46666.1"/>
    </source>
</evidence>
<evidence type="ECO:0000313" key="3">
    <source>
        <dbReference type="Proteomes" id="UP000315525"/>
    </source>
</evidence>
<dbReference type="InterPro" id="IPR002711">
    <property type="entry name" value="HNH"/>
</dbReference>
<organism evidence="2 3">
    <name type="scientific">candidate division TA06 bacterium</name>
    <dbReference type="NCBI Taxonomy" id="2250710"/>
    <lineage>
        <taxon>Bacteria</taxon>
        <taxon>Bacteria division TA06</taxon>
    </lineage>
</organism>
<proteinExistence type="predicted"/>
<dbReference type="EMBL" id="SOJN01000046">
    <property type="protein sequence ID" value="TET46666.1"/>
    <property type="molecule type" value="Genomic_DNA"/>
</dbReference>
<gene>
    <name evidence="2" type="ORF">E3J62_03435</name>
</gene>
<accession>A0A523UVU7</accession>
<keyword evidence="2" id="KW-0378">Hydrolase</keyword>
<dbReference type="AlphaFoldDB" id="A0A523UVU7"/>
<dbReference type="GO" id="GO:0008270">
    <property type="term" value="F:zinc ion binding"/>
    <property type="evidence" value="ECO:0007669"/>
    <property type="project" value="InterPro"/>
</dbReference>